<evidence type="ECO:0000256" key="1">
    <source>
        <dbReference type="ARBA" id="ARBA00004459"/>
    </source>
</evidence>
<evidence type="ECO:0000313" key="15">
    <source>
        <dbReference type="Proteomes" id="UP001596996"/>
    </source>
</evidence>
<sequence>METQRPSNVQYIDKHDRTWQQHLHKIKQIQSYTAEGKVGYISSKKRFSTHFRWQYNNPQFYTLTLSSTLTGDQVVLEKNEKDIRITDTQGHYRTAENTETLLKEIIGIAIPLSQLTSWLKGQPNEQIDYHVGKNHLLADFFYFIENQLWTIDYLKYSTGSVPLPEDILLKNADQTLKIKVDSWKY</sequence>
<evidence type="ECO:0000256" key="8">
    <source>
        <dbReference type="ARBA" id="ARBA00023136"/>
    </source>
</evidence>
<evidence type="ECO:0000256" key="10">
    <source>
        <dbReference type="ARBA" id="ARBA00023186"/>
    </source>
</evidence>
<name>A0ABW3I931_9PAST</name>
<dbReference type="HAMAP" id="MF_00233">
    <property type="entry name" value="LolB"/>
    <property type="match status" value="1"/>
</dbReference>
<dbReference type="InterPro" id="IPR004565">
    <property type="entry name" value="OM_lipoprot_LolB"/>
</dbReference>
<evidence type="ECO:0000256" key="4">
    <source>
        <dbReference type="ARBA" id="ARBA00016202"/>
    </source>
</evidence>
<evidence type="ECO:0000256" key="3">
    <source>
        <dbReference type="ARBA" id="ARBA00011245"/>
    </source>
</evidence>
<evidence type="ECO:0000256" key="13">
    <source>
        <dbReference type="HAMAP-Rule" id="MF_00233"/>
    </source>
</evidence>
<evidence type="ECO:0000256" key="7">
    <source>
        <dbReference type="ARBA" id="ARBA00022927"/>
    </source>
</evidence>
<dbReference type="InterPro" id="IPR029046">
    <property type="entry name" value="LolA/LolB/LppX"/>
</dbReference>
<evidence type="ECO:0000256" key="6">
    <source>
        <dbReference type="ARBA" id="ARBA00022729"/>
    </source>
</evidence>
<dbReference type="EMBL" id="JBHTJN010000011">
    <property type="protein sequence ID" value="MFD0966368.1"/>
    <property type="molecule type" value="Genomic_DNA"/>
</dbReference>
<evidence type="ECO:0000256" key="11">
    <source>
        <dbReference type="ARBA" id="ARBA00023237"/>
    </source>
</evidence>
<organism evidence="14 15">
    <name type="scientific">Seminibacterium arietis</name>
    <dbReference type="NCBI Taxonomy" id="1173502"/>
    <lineage>
        <taxon>Bacteria</taxon>
        <taxon>Pseudomonadati</taxon>
        <taxon>Pseudomonadota</taxon>
        <taxon>Gammaproteobacteria</taxon>
        <taxon>Pasteurellales</taxon>
        <taxon>Pasteurellaceae</taxon>
        <taxon>Seminibacterium</taxon>
    </lineage>
</organism>
<proteinExistence type="inferred from homology"/>
<keyword evidence="9" id="KW-0564">Palmitate</keyword>
<keyword evidence="15" id="KW-1185">Reference proteome</keyword>
<dbReference type="SUPFAM" id="SSF89392">
    <property type="entry name" value="Prokaryotic lipoproteins and lipoprotein localization factors"/>
    <property type="match status" value="1"/>
</dbReference>
<keyword evidence="8 13" id="KW-0472">Membrane</keyword>
<evidence type="ECO:0000256" key="5">
    <source>
        <dbReference type="ARBA" id="ARBA00022448"/>
    </source>
</evidence>
<comment type="subcellular location">
    <subcellularLocation>
        <location evidence="1">Cell outer membrane</location>
        <topology evidence="1">Lipid-anchor</topology>
    </subcellularLocation>
</comment>
<dbReference type="CDD" id="cd16326">
    <property type="entry name" value="LolB"/>
    <property type="match status" value="1"/>
</dbReference>
<protein>
    <recommendedName>
        <fullName evidence="4 13">Outer-membrane lipoprotein LolB</fullName>
    </recommendedName>
</protein>
<keyword evidence="7 13" id="KW-0653">Protein transport</keyword>
<keyword evidence="6" id="KW-0732">Signal</keyword>
<evidence type="ECO:0000256" key="9">
    <source>
        <dbReference type="ARBA" id="ARBA00023139"/>
    </source>
</evidence>
<dbReference type="Pfam" id="PF03550">
    <property type="entry name" value="LolB"/>
    <property type="match status" value="1"/>
</dbReference>
<comment type="subunit">
    <text evidence="3 13">Monomer.</text>
</comment>
<gene>
    <name evidence="13 14" type="primary">lolB</name>
    <name evidence="14" type="ORF">ACFQ02_05850</name>
</gene>
<comment type="caution">
    <text evidence="14">The sequence shown here is derived from an EMBL/GenBank/DDBJ whole genome shotgun (WGS) entry which is preliminary data.</text>
</comment>
<evidence type="ECO:0000313" key="14">
    <source>
        <dbReference type="EMBL" id="MFD0966368.1"/>
    </source>
</evidence>
<reference evidence="15" key="1">
    <citation type="journal article" date="2019" name="Int. J. Syst. Evol. Microbiol.">
        <title>The Global Catalogue of Microorganisms (GCM) 10K type strain sequencing project: providing services to taxonomists for standard genome sequencing and annotation.</title>
        <authorList>
            <consortium name="The Broad Institute Genomics Platform"/>
            <consortium name="The Broad Institute Genome Sequencing Center for Infectious Disease"/>
            <person name="Wu L."/>
            <person name="Ma J."/>
        </authorList>
    </citation>
    <scope>NUCLEOTIDE SEQUENCE [LARGE SCALE GENOMIC DNA]</scope>
    <source>
        <strain evidence="15">CCUG 61707</strain>
    </source>
</reference>
<accession>A0ABW3I931</accession>
<keyword evidence="10 13" id="KW-0143">Chaperone</keyword>
<dbReference type="Gene3D" id="2.50.20.10">
    <property type="entry name" value="Lipoprotein localisation LolA/LolB/LppX"/>
    <property type="match status" value="1"/>
</dbReference>
<evidence type="ECO:0000256" key="2">
    <source>
        <dbReference type="ARBA" id="ARBA00009696"/>
    </source>
</evidence>
<comment type="function">
    <text evidence="13">Plays a critical role in the incorporation of lipoproteins in the outer membrane after they are released by the LolA protein.</text>
</comment>
<dbReference type="Proteomes" id="UP001596996">
    <property type="component" value="Unassembled WGS sequence"/>
</dbReference>
<keyword evidence="11 13" id="KW-0998">Cell outer membrane</keyword>
<keyword evidence="12 14" id="KW-0449">Lipoprotein</keyword>
<keyword evidence="5 13" id="KW-0813">Transport</keyword>
<dbReference type="NCBIfam" id="TIGR00548">
    <property type="entry name" value="lolB"/>
    <property type="match status" value="1"/>
</dbReference>
<evidence type="ECO:0000256" key="12">
    <source>
        <dbReference type="ARBA" id="ARBA00023288"/>
    </source>
</evidence>
<dbReference type="RefSeq" id="WP_380820494.1">
    <property type="nucleotide sequence ID" value="NZ_JBHTJN010000011.1"/>
</dbReference>
<comment type="similarity">
    <text evidence="2 13">Belongs to the LolB family.</text>
</comment>